<reference evidence="3" key="1">
    <citation type="submission" date="2019-06" db="EMBL/GenBank/DDBJ databases">
        <authorList>
            <person name="Broberg M."/>
        </authorList>
    </citation>
    <scope>NUCLEOTIDE SEQUENCE [LARGE SCALE GENOMIC DNA]</scope>
</reference>
<dbReference type="EMBL" id="CABFNO020001467">
    <property type="protein sequence ID" value="CAG9989632.1"/>
    <property type="molecule type" value="Genomic_DNA"/>
</dbReference>
<sequence length="202" mass="23466">MHDLIESRTIYIRDQKPCPEVSRFRKISMEKTAEAHDHYSEITEHIDHLREKYVAVSIDSLLAKDDLEQEEFLAQVSSIPNVFGVELDDDIMHWLFRLEFQPKVDAMRDLLKSLKEIAEKNSQPAFQKNRLVWALHLVQSHDQDGMGYLSRKLKEEILPPLAETMKLGACMENIYTQTTSDPEDLVDEVNDREDPQVVSSQQ</sequence>
<organism evidence="2 3">
    <name type="scientific">Clonostachys byssicola</name>
    <dbReference type="NCBI Taxonomy" id="160290"/>
    <lineage>
        <taxon>Eukaryota</taxon>
        <taxon>Fungi</taxon>
        <taxon>Dikarya</taxon>
        <taxon>Ascomycota</taxon>
        <taxon>Pezizomycotina</taxon>
        <taxon>Sordariomycetes</taxon>
        <taxon>Hypocreomycetidae</taxon>
        <taxon>Hypocreales</taxon>
        <taxon>Bionectriaceae</taxon>
        <taxon>Clonostachys</taxon>
    </lineage>
</organism>
<name>A0A9N9UF77_9HYPO</name>
<proteinExistence type="predicted"/>
<dbReference type="Proteomes" id="UP000754883">
    <property type="component" value="Unassembled WGS sequence"/>
</dbReference>
<evidence type="ECO:0000313" key="3">
    <source>
        <dbReference type="Proteomes" id="UP000754883"/>
    </source>
</evidence>
<feature type="region of interest" description="Disordered" evidence="1">
    <location>
        <begin position="180"/>
        <end position="202"/>
    </location>
</feature>
<feature type="compositionally biased region" description="Acidic residues" evidence="1">
    <location>
        <begin position="181"/>
        <end position="191"/>
    </location>
</feature>
<gene>
    <name evidence="2" type="ORF">CBYS24578_00005294</name>
</gene>
<dbReference type="OrthoDB" id="5136064at2759"/>
<reference evidence="2 3" key="2">
    <citation type="submission" date="2021-10" db="EMBL/GenBank/DDBJ databases">
        <authorList>
            <person name="Piombo E."/>
        </authorList>
    </citation>
    <scope>NUCLEOTIDE SEQUENCE [LARGE SCALE GENOMIC DNA]</scope>
</reference>
<keyword evidence="3" id="KW-1185">Reference proteome</keyword>
<evidence type="ECO:0000256" key="1">
    <source>
        <dbReference type="SAM" id="MobiDB-lite"/>
    </source>
</evidence>
<evidence type="ECO:0000313" key="2">
    <source>
        <dbReference type="EMBL" id="CAG9989632.1"/>
    </source>
</evidence>
<protein>
    <submittedName>
        <fullName evidence="2">Uncharacterized protein</fullName>
    </submittedName>
</protein>
<dbReference type="AlphaFoldDB" id="A0A9N9UF77"/>
<comment type="caution">
    <text evidence="2">The sequence shown here is derived from an EMBL/GenBank/DDBJ whole genome shotgun (WGS) entry which is preliminary data.</text>
</comment>
<accession>A0A9N9UF77</accession>